<dbReference type="AlphaFoldDB" id="A0A6I6C5R5"/>
<dbReference type="PANTHER" id="PTHR11207:SF0">
    <property type="entry name" value="RIBONUCLEASE 3"/>
    <property type="match status" value="1"/>
</dbReference>
<evidence type="ECO:0000259" key="10">
    <source>
        <dbReference type="PROSITE" id="PS50137"/>
    </source>
</evidence>
<dbReference type="SMART" id="SM00535">
    <property type="entry name" value="RIBOc"/>
    <property type="match status" value="1"/>
</dbReference>
<dbReference type="GO" id="GO:0006364">
    <property type="term" value="P:rRNA processing"/>
    <property type="evidence" value="ECO:0007669"/>
    <property type="project" value="UniProtKB-UniRule"/>
</dbReference>
<evidence type="ECO:0000256" key="2">
    <source>
        <dbReference type="ARBA" id="ARBA00010183"/>
    </source>
</evidence>
<dbReference type="CDD" id="cd10845">
    <property type="entry name" value="DSRM_RNAse_III_family"/>
    <property type="match status" value="1"/>
</dbReference>
<organism evidence="12 13">
    <name type="scientific">Spiroplasma tabanidicola</name>
    <dbReference type="NCBI Taxonomy" id="324079"/>
    <lineage>
        <taxon>Bacteria</taxon>
        <taxon>Bacillati</taxon>
        <taxon>Mycoplasmatota</taxon>
        <taxon>Mollicutes</taxon>
        <taxon>Entomoplasmatales</taxon>
        <taxon>Spiroplasmataceae</taxon>
        <taxon>Spiroplasma</taxon>
    </lineage>
</organism>
<dbReference type="PROSITE" id="PS50142">
    <property type="entry name" value="RNASE_3_2"/>
    <property type="match status" value="1"/>
</dbReference>
<evidence type="ECO:0000256" key="5">
    <source>
        <dbReference type="ARBA" id="ARBA00022722"/>
    </source>
</evidence>
<dbReference type="InterPro" id="IPR000999">
    <property type="entry name" value="RNase_III_dom"/>
</dbReference>
<proteinExistence type="inferred from homology"/>
<dbReference type="GO" id="GO:0008033">
    <property type="term" value="P:tRNA processing"/>
    <property type="evidence" value="ECO:0007669"/>
    <property type="project" value="UniProtKB-KW"/>
</dbReference>
<dbReference type="PROSITE" id="PS50137">
    <property type="entry name" value="DS_RBD"/>
    <property type="match status" value="1"/>
</dbReference>
<evidence type="ECO:0000256" key="3">
    <source>
        <dbReference type="ARBA" id="ARBA00022552"/>
    </source>
</evidence>
<feature type="domain" description="DRBM" evidence="10">
    <location>
        <begin position="157"/>
        <end position="227"/>
    </location>
</feature>
<dbReference type="SUPFAM" id="SSF54768">
    <property type="entry name" value="dsRNA-binding domain-like"/>
    <property type="match status" value="1"/>
</dbReference>
<keyword evidence="4 9" id="KW-0507">mRNA processing</keyword>
<dbReference type="OrthoDB" id="9805026at2"/>
<keyword evidence="9" id="KW-0963">Cytoplasm</keyword>
<feature type="domain" description="RNase III" evidence="11">
    <location>
        <begin position="3"/>
        <end position="130"/>
    </location>
</feature>
<dbReference type="Pfam" id="PF14622">
    <property type="entry name" value="Ribonucleas_3_3"/>
    <property type="match status" value="1"/>
</dbReference>
<accession>A0A6I6C5R5</accession>
<comment type="subunit">
    <text evidence="9">Homodimer.</text>
</comment>
<dbReference type="GO" id="GO:0019843">
    <property type="term" value="F:rRNA binding"/>
    <property type="evidence" value="ECO:0007669"/>
    <property type="project" value="UniProtKB-KW"/>
</dbReference>
<feature type="binding site" evidence="9">
    <location>
        <position position="43"/>
    </location>
    <ligand>
        <name>Mg(2+)</name>
        <dbReference type="ChEBI" id="CHEBI:18420"/>
    </ligand>
</feature>
<keyword evidence="8 9" id="KW-0694">RNA-binding</keyword>
<feature type="binding site" evidence="9">
    <location>
        <position position="119"/>
    </location>
    <ligand>
        <name>Mg(2+)</name>
        <dbReference type="ChEBI" id="CHEBI:18420"/>
    </ligand>
</feature>
<evidence type="ECO:0000256" key="8">
    <source>
        <dbReference type="ARBA" id="ARBA00022884"/>
    </source>
</evidence>
<dbReference type="InterPro" id="IPR011907">
    <property type="entry name" value="RNase_III"/>
</dbReference>
<protein>
    <recommendedName>
        <fullName evidence="9">Ribonuclease 3</fullName>
        <ecNumber evidence="9">3.1.26.3</ecNumber>
    </recommendedName>
    <alternativeName>
        <fullName evidence="9">Ribonuclease III</fullName>
        <shortName evidence="9">RNase III</shortName>
    </alternativeName>
</protein>
<keyword evidence="3 9" id="KW-0698">rRNA processing</keyword>
<feature type="active site" evidence="9">
    <location>
        <position position="119"/>
    </location>
</feature>
<keyword evidence="9" id="KW-0460">Magnesium</keyword>
<keyword evidence="9" id="KW-0699">rRNA-binding</keyword>
<dbReference type="GO" id="GO:0005737">
    <property type="term" value="C:cytoplasm"/>
    <property type="evidence" value="ECO:0007669"/>
    <property type="project" value="UniProtKB-SubCell"/>
</dbReference>
<evidence type="ECO:0000256" key="4">
    <source>
        <dbReference type="ARBA" id="ARBA00022664"/>
    </source>
</evidence>
<dbReference type="GO" id="GO:0004525">
    <property type="term" value="F:ribonuclease III activity"/>
    <property type="evidence" value="ECO:0007669"/>
    <property type="project" value="UniProtKB-UniRule"/>
</dbReference>
<keyword evidence="7 9" id="KW-0378">Hydrolase</keyword>
<dbReference type="CDD" id="cd00593">
    <property type="entry name" value="RIBOc"/>
    <property type="match status" value="1"/>
</dbReference>
<evidence type="ECO:0000256" key="1">
    <source>
        <dbReference type="ARBA" id="ARBA00000109"/>
    </source>
</evidence>
<dbReference type="Gene3D" id="3.30.160.20">
    <property type="match status" value="1"/>
</dbReference>
<gene>
    <name evidence="9 12" type="primary">rnc</name>
    <name evidence="12" type="ORF">STABA_v1c08620</name>
</gene>
<evidence type="ECO:0000256" key="9">
    <source>
        <dbReference type="HAMAP-Rule" id="MF_00104"/>
    </source>
</evidence>
<dbReference type="GO" id="GO:0046872">
    <property type="term" value="F:metal ion binding"/>
    <property type="evidence" value="ECO:0007669"/>
    <property type="project" value="UniProtKB-KW"/>
</dbReference>
<dbReference type="PANTHER" id="PTHR11207">
    <property type="entry name" value="RIBONUCLEASE III"/>
    <property type="match status" value="1"/>
</dbReference>
<dbReference type="NCBIfam" id="TIGR02191">
    <property type="entry name" value="RNaseIII"/>
    <property type="match status" value="1"/>
</dbReference>
<evidence type="ECO:0000256" key="6">
    <source>
        <dbReference type="ARBA" id="ARBA00022759"/>
    </source>
</evidence>
<name>A0A6I6C5R5_9MOLU</name>
<feature type="binding site" evidence="9">
    <location>
        <position position="116"/>
    </location>
    <ligand>
        <name>Mg(2+)</name>
        <dbReference type="ChEBI" id="CHEBI:18420"/>
    </ligand>
</feature>
<dbReference type="RefSeq" id="WP_156006950.1">
    <property type="nucleotide sequence ID" value="NZ_CP046276.1"/>
</dbReference>
<evidence type="ECO:0000313" key="13">
    <source>
        <dbReference type="Proteomes" id="UP000424468"/>
    </source>
</evidence>
<dbReference type="PROSITE" id="PS00517">
    <property type="entry name" value="RNASE_3_1"/>
    <property type="match status" value="1"/>
</dbReference>
<keyword evidence="13" id="KW-1185">Reference proteome</keyword>
<dbReference type="HAMAP" id="MF_00104">
    <property type="entry name" value="RNase_III"/>
    <property type="match status" value="1"/>
</dbReference>
<dbReference type="EMBL" id="CP046276">
    <property type="protein sequence ID" value="QGS52217.1"/>
    <property type="molecule type" value="Genomic_DNA"/>
</dbReference>
<reference evidence="12 13" key="1">
    <citation type="submission" date="2019-11" db="EMBL/GenBank/DDBJ databases">
        <title>Complete genome sequence of Spiroplasma tabanidicola TAUS-1 (DSM 22603).</title>
        <authorList>
            <person name="Huang C.-T."/>
            <person name="Lin Y.-C."/>
            <person name="Kuo C.-H."/>
        </authorList>
    </citation>
    <scope>NUCLEOTIDE SEQUENCE [LARGE SCALE GENOMIC DNA]</scope>
    <source>
        <strain evidence="12 13">TAUS-1</strain>
    </source>
</reference>
<dbReference type="InterPro" id="IPR014720">
    <property type="entry name" value="dsRBD_dom"/>
</dbReference>
<comment type="catalytic activity">
    <reaction evidence="1 9">
        <text>Endonucleolytic cleavage to 5'-phosphomonoester.</text>
        <dbReference type="EC" id="3.1.26.3"/>
    </reaction>
</comment>
<dbReference type="GO" id="GO:0010468">
    <property type="term" value="P:regulation of gene expression"/>
    <property type="evidence" value="ECO:0007669"/>
    <property type="project" value="TreeGrafter"/>
</dbReference>
<keyword evidence="9" id="KW-0479">Metal-binding</keyword>
<dbReference type="FunFam" id="1.10.1520.10:FF:000001">
    <property type="entry name" value="Ribonuclease 3"/>
    <property type="match status" value="1"/>
</dbReference>
<evidence type="ECO:0000313" key="12">
    <source>
        <dbReference type="EMBL" id="QGS52217.1"/>
    </source>
</evidence>
<dbReference type="Pfam" id="PF00035">
    <property type="entry name" value="dsrm"/>
    <property type="match status" value="1"/>
</dbReference>
<keyword evidence="6 9" id="KW-0255">Endonuclease</keyword>
<sequence>MDIEEFFKKMNIIIKNKELYVEALTHNSYSNENKKERHYQRLEFLGDAVLQLNVSLYLFNKFKKANEGELSKYRSSLVKRESLAMIARKLNLGDYVRLGIGEHDSRGFDKDNILADLYESLTAAIYLDLGLESLQIWLNKTILEPNNLLACLDFKSDFKSELQELIQIDKRSDLVYKLVNQEKIDNNKILFTINCILDNMVYGIGKGLNKKQAEQNAAKDALSKIKLFK</sequence>
<comment type="similarity">
    <text evidence="2">Belongs to the ribonuclease III family.</text>
</comment>
<dbReference type="EC" id="3.1.26.3" evidence="9"/>
<dbReference type="Gene3D" id="1.10.1520.10">
    <property type="entry name" value="Ribonuclease III domain"/>
    <property type="match status" value="1"/>
</dbReference>
<evidence type="ECO:0000256" key="7">
    <source>
        <dbReference type="ARBA" id="ARBA00022801"/>
    </source>
</evidence>
<keyword evidence="5 9" id="KW-0540">Nuclease</keyword>
<comment type="function">
    <text evidence="9">Digests double-stranded RNA. Involved in the processing of primary rRNA transcript to yield the immediate precursors to the large and small rRNAs (23S and 16S). Processes some mRNAs, and tRNAs when they are encoded in the rRNA operon. Processes pre-crRNA and tracrRNA of type II CRISPR loci if present in the organism.</text>
</comment>
<comment type="subcellular location">
    <subcellularLocation>
        <location evidence="9">Cytoplasm</location>
    </subcellularLocation>
</comment>
<dbReference type="GO" id="GO:0003725">
    <property type="term" value="F:double-stranded RNA binding"/>
    <property type="evidence" value="ECO:0007669"/>
    <property type="project" value="TreeGrafter"/>
</dbReference>
<dbReference type="KEGG" id="stab:STABA_v1c08620"/>
<dbReference type="GO" id="GO:0006397">
    <property type="term" value="P:mRNA processing"/>
    <property type="evidence" value="ECO:0007669"/>
    <property type="project" value="UniProtKB-UniRule"/>
</dbReference>
<feature type="active site" evidence="9">
    <location>
        <position position="47"/>
    </location>
</feature>
<evidence type="ECO:0000259" key="11">
    <source>
        <dbReference type="PROSITE" id="PS50142"/>
    </source>
</evidence>
<dbReference type="InterPro" id="IPR036389">
    <property type="entry name" value="RNase_III_sf"/>
</dbReference>
<dbReference type="SMART" id="SM00358">
    <property type="entry name" value="DSRM"/>
    <property type="match status" value="1"/>
</dbReference>
<dbReference type="SUPFAM" id="SSF69065">
    <property type="entry name" value="RNase III domain-like"/>
    <property type="match status" value="1"/>
</dbReference>
<comment type="cofactor">
    <cofactor evidence="9">
        <name>Mg(2+)</name>
        <dbReference type="ChEBI" id="CHEBI:18420"/>
    </cofactor>
</comment>
<dbReference type="Proteomes" id="UP000424468">
    <property type="component" value="Chromosome"/>
</dbReference>
<keyword evidence="9" id="KW-0819">tRNA processing</keyword>